<gene>
    <name evidence="1" type="ORF">RFH988_LOCUS33847</name>
</gene>
<sequence length="23" mass="2711">TQLHAQLAVDYQLRRQNIEGFLP</sequence>
<feature type="non-terminal residue" evidence="1">
    <location>
        <position position="1"/>
    </location>
</feature>
<name>A0A815JMI7_9BILA</name>
<reference evidence="1" key="1">
    <citation type="submission" date="2021-02" db="EMBL/GenBank/DDBJ databases">
        <authorList>
            <person name="Nowell W R."/>
        </authorList>
    </citation>
    <scope>NUCLEOTIDE SEQUENCE</scope>
</reference>
<evidence type="ECO:0000313" key="1">
    <source>
        <dbReference type="EMBL" id="CAF1381008.1"/>
    </source>
</evidence>
<organism evidence="1 2">
    <name type="scientific">Rotaria sordida</name>
    <dbReference type="NCBI Taxonomy" id="392033"/>
    <lineage>
        <taxon>Eukaryota</taxon>
        <taxon>Metazoa</taxon>
        <taxon>Spiralia</taxon>
        <taxon>Gnathifera</taxon>
        <taxon>Rotifera</taxon>
        <taxon>Eurotatoria</taxon>
        <taxon>Bdelloidea</taxon>
        <taxon>Philodinida</taxon>
        <taxon>Philodinidae</taxon>
        <taxon>Rotaria</taxon>
    </lineage>
</organism>
<dbReference type="AlphaFoldDB" id="A0A815JMI7"/>
<proteinExistence type="predicted"/>
<dbReference type="Proteomes" id="UP000663882">
    <property type="component" value="Unassembled WGS sequence"/>
</dbReference>
<comment type="caution">
    <text evidence="1">The sequence shown here is derived from an EMBL/GenBank/DDBJ whole genome shotgun (WGS) entry which is preliminary data.</text>
</comment>
<protein>
    <submittedName>
        <fullName evidence="1">Uncharacterized protein</fullName>
    </submittedName>
</protein>
<accession>A0A815JMI7</accession>
<dbReference type="EMBL" id="CAJNOO010004433">
    <property type="protein sequence ID" value="CAF1381008.1"/>
    <property type="molecule type" value="Genomic_DNA"/>
</dbReference>
<evidence type="ECO:0000313" key="2">
    <source>
        <dbReference type="Proteomes" id="UP000663882"/>
    </source>
</evidence>